<accession>A0A7K1KY80</accession>
<keyword evidence="3" id="KW-0328">Glycosyltransferase</keyword>
<dbReference type="Pfam" id="PF00535">
    <property type="entry name" value="Glycos_transf_2"/>
    <property type="match status" value="1"/>
</dbReference>
<dbReference type="InterPro" id="IPR001173">
    <property type="entry name" value="Glyco_trans_2-like"/>
</dbReference>
<evidence type="ECO:0000256" key="3">
    <source>
        <dbReference type="ARBA" id="ARBA00022676"/>
    </source>
</evidence>
<keyword evidence="4 6" id="KW-0808">Transferase</keyword>
<dbReference type="EMBL" id="WOFH01000003">
    <property type="protein sequence ID" value="MUN37160.1"/>
    <property type="molecule type" value="Genomic_DNA"/>
</dbReference>
<protein>
    <submittedName>
        <fullName evidence="6">Glycosyltransferase</fullName>
    </submittedName>
</protein>
<dbReference type="InterPro" id="IPR029044">
    <property type="entry name" value="Nucleotide-diphossugar_trans"/>
</dbReference>
<reference evidence="6 7" key="1">
    <citation type="submission" date="2019-11" db="EMBL/GenBank/DDBJ databases">
        <authorList>
            <person name="Cao P."/>
        </authorList>
    </citation>
    <scope>NUCLEOTIDE SEQUENCE [LARGE SCALE GENOMIC DNA]</scope>
    <source>
        <strain evidence="6 7">NEAU-AAG5</strain>
    </source>
</reference>
<sequence>MRPETSEGGFLGADAPVPEGDGVSIIVLTYRSARYIEDCVAALRRATGRRPAELIIVDNDSGDETPRVARAVAPDARVVETGRNGGFAYGCHVGADHARFPWLMFVNPDTLPAPGSIDALVDCARADPSIGIAGGRCVAPDGSVDPRSWWGRPGLWPAFCFAFLLTSVFPGSRVFDPESPRPWEDEAQVRRVPVVTGGFMLVSRRAWDATGGFDRAFFMYGEDADLCLRAASLGYRPTVTGRGVYQHETGGSSTSAGKLVLLFTGKVTLLRRHLPPGPRHLAVGLLAFGVLARATLSRLLSARPERQGRPTARGEDWRRLWAARRDWLPGWRSR</sequence>
<evidence type="ECO:0000259" key="5">
    <source>
        <dbReference type="Pfam" id="PF00535"/>
    </source>
</evidence>
<feature type="domain" description="Glycosyltransferase 2-like" evidence="5">
    <location>
        <begin position="24"/>
        <end position="143"/>
    </location>
</feature>
<evidence type="ECO:0000313" key="6">
    <source>
        <dbReference type="EMBL" id="MUN37160.1"/>
    </source>
</evidence>
<evidence type="ECO:0000256" key="1">
    <source>
        <dbReference type="ARBA" id="ARBA00004776"/>
    </source>
</evidence>
<comment type="caution">
    <text evidence="6">The sequence shown here is derived from an EMBL/GenBank/DDBJ whole genome shotgun (WGS) entry which is preliminary data.</text>
</comment>
<name>A0A7K1KY80_9ACTN</name>
<comment type="pathway">
    <text evidence="1">Cell wall biogenesis; cell wall polysaccharide biosynthesis.</text>
</comment>
<gene>
    <name evidence="6" type="ORF">GNZ18_11180</name>
</gene>
<dbReference type="CDD" id="cd04186">
    <property type="entry name" value="GT_2_like_c"/>
    <property type="match status" value="1"/>
</dbReference>
<organism evidence="6 7">
    <name type="scientific">Actinomadura litoris</name>
    <dbReference type="NCBI Taxonomy" id="2678616"/>
    <lineage>
        <taxon>Bacteria</taxon>
        <taxon>Bacillati</taxon>
        <taxon>Actinomycetota</taxon>
        <taxon>Actinomycetes</taxon>
        <taxon>Streptosporangiales</taxon>
        <taxon>Thermomonosporaceae</taxon>
        <taxon>Actinomadura</taxon>
    </lineage>
</organism>
<comment type="similarity">
    <text evidence="2">Belongs to the glycosyltransferase 2 family.</text>
</comment>
<proteinExistence type="inferred from homology"/>
<evidence type="ECO:0000313" key="7">
    <source>
        <dbReference type="Proteomes" id="UP000432015"/>
    </source>
</evidence>
<dbReference type="GO" id="GO:0016757">
    <property type="term" value="F:glycosyltransferase activity"/>
    <property type="evidence" value="ECO:0007669"/>
    <property type="project" value="UniProtKB-KW"/>
</dbReference>
<dbReference type="PANTHER" id="PTHR43179:SF12">
    <property type="entry name" value="GALACTOFURANOSYLTRANSFERASE GLFT2"/>
    <property type="match status" value="1"/>
</dbReference>
<evidence type="ECO:0000256" key="4">
    <source>
        <dbReference type="ARBA" id="ARBA00022679"/>
    </source>
</evidence>
<keyword evidence="7" id="KW-1185">Reference proteome</keyword>
<dbReference type="Proteomes" id="UP000432015">
    <property type="component" value="Unassembled WGS sequence"/>
</dbReference>
<dbReference type="RefSeq" id="WP_156216152.1">
    <property type="nucleotide sequence ID" value="NZ_WOFH01000003.1"/>
</dbReference>
<dbReference type="PANTHER" id="PTHR43179">
    <property type="entry name" value="RHAMNOSYLTRANSFERASE WBBL"/>
    <property type="match status" value="1"/>
</dbReference>
<dbReference type="AlphaFoldDB" id="A0A7K1KY80"/>
<dbReference type="SUPFAM" id="SSF53448">
    <property type="entry name" value="Nucleotide-diphospho-sugar transferases"/>
    <property type="match status" value="1"/>
</dbReference>
<evidence type="ECO:0000256" key="2">
    <source>
        <dbReference type="ARBA" id="ARBA00006739"/>
    </source>
</evidence>
<dbReference type="Gene3D" id="3.90.550.10">
    <property type="entry name" value="Spore Coat Polysaccharide Biosynthesis Protein SpsA, Chain A"/>
    <property type="match status" value="1"/>
</dbReference>